<dbReference type="Gene3D" id="4.10.830.40">
    <property type="match status" value="1"/>
</dbReference>
<dbReference type="InterPro" id="IPR001841">
    <property type="entry name" value="Znf_RING"/>
</dbReference>
<evidence type="ECO:0000256" key="2">
    <source>
        <dbReference type="ARBA" id="ARBA00022771"/>
    </source>
</evidence>
<dbReference type="Gene3D" id="2.120.10.30">
    <property type="entry name" value="TolB, C-terminal domain"/>
    <property type="match status" value="1"/>
</dbReference>
<dbReference type="SUPFAM" id="SSF57845">
    <property type="entry name" value="B-box zinc-binding domain"/>
    <property type="match status" value="1"/>
</dbReference>
<dbReference type="InterPro" id="IPR011042">
    <property type="entry name" value="6-blade_b-propeller_TolB-like"/>
</dbReference>
<dbReference type="InterPro" id="IPR013083">
    <property type="entry name" value="Znf_RING/FYVE/PHD"/>
</dbReference>
<evidence type="ECO:0000256" key="3">
    <source>
        <dbReference type="ARBA" id="ARBA00022833"/>
    </source>
</evidence>
<evidence type="ECO:0000313" key="7">
    <source>
        <dbReference type="EMBL" id="KAK3609824.1"/>
    </source>
</evidence>
<dbReference type="SMART" id="SM00336">
    <property type="entry name" value="BBOX"/>
    <property type="match status" value="2"/>
</dbReference>
<dbReference type="SUPFAM" id="SSF57850">
    <property type="entry name" value="RING/U-box"/>
    <property type="match status" value="1"/>
</dbReference>
<organism evidence="7 8">
    <name type="scientific">Potamilus streckersoni</name>
    <dbReference type="NCBI Taxonomy" id="2493646"/>
    <lineage>
        <taxon>Eukaryota</taxon>
        <taxon>Metazoa</taxon>
        <taxon>Spiralia</taxon>
        <taxon>Lophotrochozoa</taxon>
        <taxon>Mollusca</taxon>
        <taxon>Bivalvia</taxon>
        <taxon>Autobranchia</taxon>
        <taxon>Heteroconchia</taxon>
        <taxon>Palaeoheterodonta</taxon>
        <taxon>Unionida</taxon>
        <taxon>Unionoidea</taxon>
        <taxon>Unionidae</taxon>
        <taxon>Ambleminae</taxon>
        <taxon>Lampsilini</taxon>
        <taxon>Potamilus</taxon>
    </lineage>
</organism>
<reference evidence="7" key="3">
    <citation type="submission" date="2023-05" db="EMBL/GenBank/DDBJ databases">
        <authorList>
            <person name="Smith C.H."/>
        </authorList>
    </citation>
    <scope>NUCLEOTIDE SEQUENCE</scope>
    <source>
        <strain evidence="7">CHS0354</strain>
        <tissue evidence="7">Mantle</tissue>
    </source>
</reference>
<dbReference type="Pfam" id="PF22586">
    <property type="entry name" value="ANCHR-like_BBOX"/>
    <property type="match status" value="1"/>
</dbReference>
<dbReference type="Gene3D" id="3.30.40.10">
    <property type="entry name" value="Zinc/RING finger domain, C3HC4 (zinc finger)"/>
    <property type="match status" value="1"/>
</dbReference>
<keyword evidence="8" id="KW-1185">Reference proteome</keyword>
<dbReference type="PROSITE" id="PS50089">
    <property type="entry name" value="ZF_RING_2"/>
    <property type="match status" value="1"/>
</dbReference>
<reference evidence="7" key="2">
    <citation type="journal article" date="2021" name="Genome Biol. Evol.">
        <title>Developing a high-quality reference genome for a parasitic bivalve with doubly uniparental inheritance (Bivalvia: Unionida).</title>
        <authorList>
            <person name="Smith C.H."/>
        </authorList>
    </citation>
    <scope>NUCLEOTIDE SEQUENCE</scope>
    <source>
        <strain evidence="7">CHS0354</strain>
        <tissue evidence="7">Mantle</tissue>
    </source>
</reference>
<sequence>MTSEKGKSQAKETSNEAKDENKCQLCSKLFKKPKLTPCYHTFCLECLENYVQKFSRVGHFKCPTCKGDITIPKGGIKTFQTNFYVDQIHNKTTPNKPQVPCDICGPYKPAETFCLDCDENLCAACTASHMKMKITSDHLLAELAPYDNTAFLTRKSRAPLYCTYHSGEEITIVCKQCKHPLCKLCDTDNHRNHVVKGFFDEADKAKLKLKTIVENSYIKTNLKSRKDYIEKIKSELVNLPKRMKKDIRKVEMHVKKLHSMLEAEKKNIEKQIRDEYFMKTSQMQNELVECQKKYDHNRGLLTGAKELLDSGDDQDFIHRGSSLYDSLALLNMEAPADEKQALGGVRFEPTNVTSEMVFALIGRIKDPLVETVEQEGENEAGPQYHVRVARARVGVVHIFSREVGTVMTIAVSGIAPMGNGRAWIASSGYPYIRLVDVNGTMLEVVNIGCNVDDLTKTNLGGCLVTCSGKKCIKYVNHQLEVSDFISHTFQHPHGIFSRIGQEGEEIVVSFSDFTSKGTPGYGNGYIDVFNAKGDLIKNTISRHQQPIRIDTDRPSGDYCVADLSAGTITVHEEDGKVRSLYGKQTFDTFTPYGICFDNQCGIIVVDQEQNRIIRLSRNGAFLQTLIEGNNTRGITSVAFDEDNYLWIAKKCALNPQSLGSSTISA</sequence>
<dbReference type="PANTHER" id="PTHR25462:SF296">
    <property type="entry name" value="MEIOTIC P26, ISOFORM F"/>
    <property type="match status" value="1"/>
</dbReference>
<dbReference type="GO" id="GO:0061630">
    <property type="term" value="F:ubiquitin protein ligase activity"/>
    <property type="evidence" value="ECO:0007669"/>
    <property type="project" value="TreeGrafter"/>
</dbReference>
<keyword evidence="2 4" id="KW-0863">Zinc-finger</keyword>
<dbReference type="InterPro" id="IPR018957">
    <property type="entry name" value="Znf_C3HC4_RING-type"/>
</dbReference>
<evidence type="ECO:0008006" key="9">
    <source>
        <dbReference type="Google" id="ProtNLM"/>
    </source>
</evidence>
<dbReference type="GO" id="GO:0008270">
    <property type="term" value="F:zinc ion binding"/>
    <property type="evidence" value="ECO:0007669"/>
    <property type="project" value="UniProtKB-KW"/>
</dbReference>
<evidence type="ECO:0000256" key="1">
    <source>
        <dbReference type="ARBA" id="ARBA00022723"/>
    </source>
</evidence>
<gene>
    <name evidence="7" type="ORF">CHS0354_029864</name>
</gene>
<dbReference type="PROSITE" id="PS50119">
    <property type="entry name" value="ZF_BBOX"/>
    <property type="match status" value="2"/>
</dbReference>
<dbReference type="EMBL" id="JAEAOA010001782">
    <property type="protein sequence ID" value="KAK3609824.1"/>
    <property type="molecule type" value="Genomic_DNA"/>
</dbReference>
<evidence type="ECO:0000259" key="6">
    <source>
        <dbReference type="PROSITE" id="PS50119"/>
    </source>
</evidence>
<keyword evidence="1" id="KW-0479">Metal-binding</keyword>
<dbReference type="AlphaFoldDB" id="A0AAE0WD39"/>
<evidence type="ECO:0000256" key="4">
    <source>
        <dbReference type="PROSITE-ProRule" id="PRU00024"/>
    </source>
</evidence>
<dbReference type="GO" id="GO:0005654">
    <property type="term" value="C:nucleoplasm"/>
    <property type="evidence" value="ECO:0007669"/>
    <property type="project" value="TreeGrafter"/>
</dbReference>
<accession>A0AAE0WD39</accession>
<dbReference type="CDD" id="cd19757">
    <property type="entry name" value="Bbox1"/>
    <property type="match status" value="1"/>
</dbReference>
<dbReference type="Pfam" id="PF00643">
    <property type="entry name" value="zf-B_box"/>
    <property type="match status" value="1"/>
</dbReference>
<dbReference type="PROSITE" id="PS00518">
    <property type="entry name" value="ZF_RING_1"/>
    <property type="match status" value="1"/>
</dbReference>
<dbReference type="Pfam" id="PF00097">
    <property type="entry name" value="zf-C3HC4"/>
    <property type="match status" value="1"/>
</dbReference>
<feature type="domain" description="RING-type" evidence="5">
    <location>
        <begin position="23"/>
        <end position="66"/>
    </location>
</feature>
<dbReference type="PANTHER" id="PTHR25462">
    <property type="entry name" value="BONUS, ISOFORM C-RELATED"/>
    <property type="match status" value="1"/>
</dbReference>
<dbReference type="SMART" id="SM00184">
    <property type="entry name" value="RING"/>
    <property type="match status" value="1"/>
</dbReference>
<dbReference type="SUPFAM" id="SSF101898">
    <property type="entry name" value="NHL repeat"/>
    <property type="match status" value="1"/>
</dbReference>
<dbReference type="Gene3D" id="3.30.160.60">
    <property type="entry name" value="Classic Zinc Finger"/>
    <property type="match status" value="1"/>
</dbReference>
<dbReference type="InterPro" id="IPR047153">
    <property type="entry name" value="TRIM45/56/19-like"/>
</dbReference>
<evidence type="ECO:0000313" key="8">
    <source>
        <dbReference type="Proteomes" id="UP001195483"/>
    </source>
</evidence>
<dbReference type="InterPro" id="IPR000315">
    <property type="entry name" value="Znf_B-box"/>
</dbReference>
<dbReference type="InterPro" id="IPR017907">
    <property type="entry name" value="Znf_RING_CS"/>
</dbReference>
<evidence type="ECO:0000259" key="5">
    <source>
        <dbReference type="PROSITE" id="PS50089"/>
    </source>
</evidence>
<feature type="domain" description="B box-type" evidence="6">
    <location>
        <begin position="96"/>
        <end position="143"/>
    </location>
</feature>
<dbReference type="Proteomes" id="UP001195483">
    <property type="component" value="Unassembled WGS sequence"/>
</dbReference>
<proteinExistence type="predicted"/>
<protein>
    <recommendedName>
        <fullName evidence="9">Tripartite motif-containing protein 2-like</fullName>
    </recommendedName>
</protein>
<keyword evidence="3" id="KW-0862">Zinc</keyword>
<reference evidence="7" key="1">
    <citation type="journal article" date="2021" name="Genome Biol. Evol.">
        <title>A High-Quality Reference Genome for a Parasitic Bivalve with Doubly Uniparental Inheritance (Bivalvia: Unionida).</title>
        <authorList>
            <person name="Smith C.H."/>
        </authorList>
    </citation>
    <scope>NUCLEOTIDE SEQUENCE</scope>
    <source>
        <strain evidence="7">CHS0354</strain>
    </source>
</reference>
<feature type="domain" description="B box-type" evidence="6">
    <location>
        <begin position="157"/>
        <end position="198"/>
    </location>
</feature>
<name>A0AAE0WD39_9BIVA</name>
<comment type="caution">
    <text evidence="7">The sequence shown here is derived from an EMBL/GenBank/DDBJ whole genome shotgun (WGS) entry which is preliminary data.</text>
</comment>